<evidence type="ECO:0000313" key="3">
    <source>
        <dbReference type="Proteomes" id="UP001553161"/>
    </source>
</evidence>
<feature type="domain" description="VOC" evidence="1">
    <location>
        <begin position="6"/>
        <end position="122"/>
    </location>
</feature>
<evidence type="ECO:0000313" key="2">
    <source>
        <dbReference type="EMBL" id="MEV8467985.1"/>
    </source>
</evidence>
<evidence type="ECO:0000259" key="1">
    <source>
        <dbReference type="PROSITE" id="PS51819"/>
    </source>
</evidence>
<sequence length="124" mass="13799">MATITGIGGVFFRARDPQALAAWYDTHFGINPVPQGPDDTVWMQAAGPTVFAPFPEDTEYFGRMDQQFMMNFRVPDLDAAIADLRAAGIDVTLWPQTPEMEAVGRFAHLTDPEDNRIELWQPAG</sequence>
<keyword evidence="3" id="KW-1185">Reference proteome</keyword>
<proteinExistence type="predicted"/>
<dbReference type="EMBL" id="JBFBVU010000020">
    <property type="protein sequence ID" value="MEV8467985.1"/>
    <property type="molecule type" value="Genomic_DNA"/>
</dbReference>
<dbReference type="InterPro" id="IPR041581">
    <property type="entry name" value="Glyoxalase_6"/>
</dbReference>
<organism evidence="2 3">
    <name type="scientific">Meridianimarinicoccus marinus</name>
    <dbReference type="NCBI Taxonomy" id="3231483"/>
    <lineage>
        <taxon>Bacteria</taxon>
        <taxon>Pseudomonadati</taxon>
        <taxon>Pseudomonadota</taxon>
        <taxon>Alphaproteobacteria</taxon>
        <taxon>Rhodobacterales</taxon>
        <taxon>Paracoccaceae</taxon>
        <taxon>Meridianimarinicoccus</taxon>
    </lineage>
</organism>
<dbReference type="InterPro" id="IPR037523">
    <property type="entry name" value="VOC_core"/>
</dbReference>
<gene>
    <name evidence="2" type="ORF">AB0T83_14505</name>
</gene>
<dbReference type="Gene3D" id="3.10.180.10">
    <property type="entry name" value="2,3-Dihydroxybiphenyl 1,2-Dioxygenase, domain 1"/>
    <property type="match status" value="1"/>
</dbReference>
<reference evidence="2 3" key="1">
    <citation type="submission" date="2024-07" db="EMBL/GenBank/DDBJ databases">
        <authorList>
            <person name="Kang M."/>
        </authorList>
    </citation>
    <scope>NUCLEOTIDE SEQUENCE [LARGE SCALE GENOMIC DNA]</scope>
    <source>
        <strain evidence="2 3">DFM31</strain>
    </source>
</reference>
<dbReference type="RefSeq" id="WP_366193922.1">
    <property type="nucleotide sequence ID" value="NZ_JBFBVU010000020.1"/>
</dbReference>
<dbReference type="Proteomes" id="UP001553161">
    <property type="component" value="Unassembled WGS sequence"/>
</dbReference>
<name>A0ABV3LA92_9RHOB</name>
<dbReference type="PROSITE" id="PS51819">
    <property type="entry name" value="VOC"/>
    <property type="match status" value="1"/>
</dbReference>
<dbReference type="CDD" id="cd06587">
    <property type="entry name" value="VOC"/>
    <property type="match status" value="1"/>
</dbReference>
<dbReference type="PANTHER" id="PTHR33993">
    <property type="entry name" value="GLYOXALASE-RELATED"/>
    <property type="match status" value="1"/>
</dbReference>
<comment type="caution">
    <text evidence="2">The sequence shown here is derived from an EMBL/GenBank/DDBJ whole genome shotgun (WGS) entry which is preliminary data.</text>
</comment>
<dbReference type="InterPro" id="IPR029068">
    <property type="entry name" value="Glyas_Bleomycin-R_OHBP_Dase"/>
</dbReference>
<accession>A0ABV3LA92</accession>
<dbReference type="Pfam" id="PF18029">
    <property type="entry name" value="Glyoxalase_6"/>
    <property type="match status" value="1"/>
</dbReference>
<protein>
    <submittedName>
        <fullName evidence="2">VOC family protein</fullName>
    </submittedName>
</protein>
<dbReference type="InterPro" id="IPR052164">
    <property type="entry name" value="Anthracycline_SecMetBiosynth"/>
</dbReference>
<dbReference type="PANTHER" id="PTHR33993:SF5">
    <property type="entry name" value="GLYOXALASE"/>
    <property type="match status" value="1"/>
</dbReference>
<dbReference type="SUPFAM" id="SSF54593">
    <property type="entry name" value="Glyoxalase/Bleomycin resistance protein/Dihydroxybiphenyl dioxygenase"/>
    <property type="match status" value="1"/>
</dbReference>